<gene>
    <name evidence="1" type="ORF">PAXRUDRAFT_830913</name>
</gene>
<accession>A0A0D0D4B4</accession>
<keyword evidence="2" id="KW-1185">Reference proteome</keyword>
<proteinExistence type="predicted"/>
<dbReference type="InParanoid" id="A0A0D0D4B4"/>
<organism evidence="1 2">
    <name type="scientific">Paxillus rubicundulus Ve08.2h10</name>
    <dbReference type="NCBI Taxonomy" id="930991"/>
    <lineage>
        <taxon>Eukaryota</taxon>
        <taxon>Fungi</taxon>
        <taxon>Dikarya</taxon>
        <taxon>Basidiomycota</taxon>
        <taxon>Agaricomycotina</taxon>
        <taxon>Agaricomycetes</taxon>
        <taxon>Agaricomycetidae</taxon>
        <taxon>Boletales</taxon>
        <taxon>Paxilineae</taxon>
        <taxon>Paxillaceae</taxon>
        <taxon>Paxillus</taxon>
    </lineage>
</organism>
<dbReference type="EMBL" id="KN825396">
    <property type="protein sequence ID" value="KIK91352.1"/>
    <property type="molecule type" value="Genomic_DNA"/>
</dbReference>
<dbReference type="HOGENOM" id="CLU_177956_0_0_1"/>
<dbReference type="AlphaFoldDB" id="A0A0D0D4B4"/>
<dbReference type="OrthoDB" id="3182478at2759"/>
<evidence type="ECO:0000313" key="2">
    <source>
        <dbReference type="Proteomes" id="UP000054538"/>
    </source>
</evidence>
<dbReference type="Proteomes" id="UP000054538">
    <property type="component" value="Unassembled WGS sequence"/>
</dbReference>
<protein>
    <submittedName>
        <fullName evidence="1">Unplaced genomic scaffold scaffold_574, whole genome shotgun sequence</fullName>
    </submittedName>
</protein>
<sequence>MIRRPPTMIPMTDADVQDIRSLVAHQKAQYDQKQKTLLHMQKLAERPVLAEDDPAARAFLRQMAERAREREERDRRLGLPA</sequence>
<reference evidence="2" key="2">
    <citation type="submission" date="2015-01" db="EMBL/GenBank/DDBJ databases">
        <title>Evolutionary Origins and Diversification of the Mycorrhizal Mutualists.</title>
        <authorList>
            <consortium name="DOE Joint Genome Institute"/>
            <consortium name="Mycorrhizal Genomics Consortium"/>
            <person name="Kohler A."/>
            <person name="Kuo A."/>
            <person name="Nagy L.G."/>
            <person name="Floudas D."/>
            <person name="Copeland A."/>
            <person name="Barry K.W."/>
            <person name="Cichocki N."/>
            <person name="Veneault-Fourrey C."/>
            <person name="LaButti K."/>
            <person name="Lindquist E.A."/>
            <person name="Lipzen A."/>
            <person name="Lundell T."/>
            <person name="Morin E."/>
            <person name="Murat C."/>
            <person name="Riley R."/>
            <person name="Ohm R."/>
            <person name="Sun H."/>
            <person name="Tunlid A."/>
            <person name="Henrissat B."/>
            <person name="Grigoriev I.V."/>
            <person name="Hibbett D.S."/>
            <person name="Martin F."/>
        </authorList>
    </citation>
    <scope>NUCLEOTIDE SEQUENCE [LARGE SCALE GENOMIC DNA]</scope>
    <source>
        <strain evidence="2">Ve08.2h10</strain>
    </source>
</reference>
<name>A0A0D0D4B4_9AGAM</name>
<reference evidence="1 2" key="1">
    <citation type="submission" date="2014-04" db="EMBL/GenBank/DDBJ databases">
        <authorList>
            <consortium name="DOE Joint Genome Institute"/>
            <person name="Kuo A."/>
            <person name="Kohler A."/>
            <person name="Jargeat P."/>
            <person name="Nagy L.G."/>
            <person name="Floudas D."/>
            <person name="Copeland A."/>
            <person name="Barry K.W."/>
            <person name="Cichocki N."/>
            <person name="Veneault-Fourrey C."/>
            <person name="LaButti K."/>
            <person name="Lindquist E.A."/>
            <person name="Lipzen A."/>
            <person name="Lundell T."/>
            <person name="Morin E."/>
            <person name="Murat C."/>
            <person name="Sun H."/>
            <person name="Tunlid A."/>
            <person name="Henrissat B."/>
            <person name="Grigoriev I.V."/>
            <person name="Hibbett D.S."/>
            <person name="Martin F."/>
            <person name="Nordberg H.P."/>
            <person name="Cantor M.N."/>
            <person name="Hua S.X."/>
        </authorList>
    </citation>
    <scope>NUCLEOTIDE SEQUENCE [LARGE SCALE GENOMIC DNA]</scope>
    <source>
        <strain evidence="1 2">Ve08.2h10</strain>
    </source>
</reference>
<evidence type="ECO:0000313" key="1">
    <source>
        <dbReference type="EMBL" id="KIK91352.1"/>
    </source>
</evidence>